<evidence type="ECO:0000259" key="2">
    <source>
        <dbReference type="Pfam" id="PF00857"/>
    </source>
</evidence>
<protein>
    <submittedName>
        <fullName evidence="3">Cysteine hydrolase</fullName>
    </submittedName>
</protein>
<keyword evidence="4" id="KW-1185">Reference proteome</keyword>
<gene>
    <name evidence="3" type="ORF">NRP21_00530</name>
</gene>
<name>A0ABT1WXG1_9PROT</name>
<feature type="domain" description="Isochorismatase-like" evidence="2">
    <location>
        <begin position="18"/>
        <end position="189"/>
    </location>
</feature>
<accession>A0ABT1WXG1</accession>
<dbReference type="GO" id="GO:0016787">
    <property type="term" value="F:hydrolase activity"/>
    <property type="evidence" value="ECO:0007669"/>
    <property type="project" value="UniProtKB-KW"/>
</dbReference>
<dbReference type="EMBL" id="JANJOU010000001">
    <property type="protein sequence ID" value="MCR0980531.1"/>
    <property type="molecule type" value="Genomic_DNA"/>
</dbReference>
<evidence type="ECO:0000313" key="4">
    <source>
        <dbReference type="Proteomes" id="UP001524642"/>
    </source>
</evidence>
<comment type="caution">
    <text evidence="3">The sequence shown here is derived from an EMBL/GenBank/DDBJ whole genome shotgun (WGS) entry which is preliminary data.</text>
</comment>
<dbReference type="InterPro" id="IPR036380">
    <property type="entry name" value="Isochorismatase-like_sf"/>
</dbReference>
<dbReference type="RefSeq" id="WP_257714217.1">
    <property type="nucleotide sequence ID" value="NZ_JANJOU010000001.1"/>
</dbReference>
<dbReference type="Gene3D" id="3.40.50.850">
    <property type="entry name" value="Isochorismatase-like"/>
    <property type="match status" value="1"/>
</dbReference>
<keyword evidence="1 3" id="KW-0378">Hydrolase</keyword>
<organism evidence="3 4">
    <name type="scientific">Roseomonas populi</name>
    <dbReference type="NCBI Taxonomy" id="3121582"/>
    <lineage>
        <taxon>Bacteria</taxon>
        <taxon>Pseudomonadati</taxon>
        <taxon>Pseudomonadota</taxon>
        <taxon>Alphaproteobacteria</taxon>
        <taxon>Acetobacterales</taxon>
        <taxon>Roseomonadaceae</taxon>
        <taxon>Roseomonas</taxon>
    </lineage>
</organism>
<dbReference type="Proteomes" id="UP001524642">
    <property type="component" value="Unassembled WGS sequence"/>
</dbReference>
<evidence type="ECO:0000256" key="1">
    <source>
        <dbReference type="ARBA" id="ARBA00022801"/>
    </source>
</evidence>
<dbReference type="PANTHER" id="PTHR43540">
    <property type="entry name" value="PEROXYUREIDOACRYLATE/UREIDOACRYLATE AMIDOHYDROLASE-RELATED"/>
    <property type="match status" value="1"/>
</dbReference>
<dbReference type="Pfam" id="PF00857">
    <property type="entry name" value="Isochorismatase"/>
    <property type="match status" value="1"/>
</dbReference>
<sequence length="204" mass="22880">MPDEKEGLQFGPLGPNCVHLCVDMQNLFAEGTEWHTPWMKRVLPVVERITEAHPAETIFTRFIPAARPGEGTGTWNRYWKRWSGMTLEALPESMVEMLPSLARFVPPATVIDKPVYSPWLQPELDALLRERGTDTVVVTGAETDVCVLAAVLGAVDRGYRVIIPTDALCSSSDRTHDALLTLYRERYGQQVEAVDTETLLSAWR</sequence>
<dbReference type="SUPFAM" id="SSF52499">
    <property type="entry name" value="Isochorismatase-like hydrolases"/>
    <property type="match status" value="1"/>
</dbReference>
<evidence type="ECO:0000313" key="3">
    <source>
        <dbReference type="EMBL" id="MCR0980531.1"/>
    </source>
</evidence>
<proteinExistence type="predicted"/>
<dbReference type="InterPro" id="IPR050272">
    <property type="entry name" value="Isochorismatase-like_hydrls"/>
</dbReference>
<dbReference type="CDD" id="cd00431">
    <property type="entry name" value="cysteine_hydrolases"/>
    <property type="match status" value="1"/>
</dbReference>
<reference evidence="3 4" key="1">
    <citation type="submission" date="2022-06" db="EMBL/GenBank/DDBJ databases">
        <title>Roseomonas CN29.</title>
        <authorList>
            <person name="Cheng Y."/>
            <person name="He X."/>
        </authorList>
    </citation>
    <scope>NUCLEOTIDE SEQUENCE [LARGE SCALE GENOMIC DNA]</scope>
    <source>
        <strain evidence="3 4">CN29</strain>
    </source>
</reference>
<dbReference type="InterPro" id="IPR000868">
    <property type="entry name" value="Isochorismatase-like_dom"/>
</dbReference>
<dbReference type="PANTHER" id="PTHR43540:SF6">
    <property type="entry name" value="ISOCHORISMATASE-LIKE DOMAIN-CONTAINING PROTEIN"/>
    <property type="match status" value="1"/>
</dbReference>